<dbReference type="SUPFAM" id="SSF53448">
    <property type="entry name" value="Nucleotide-diphospho-sugar transferases"/>
    <property type="match status" value="1"/>
</dbReference>
<gene>
    <name evidence="2" type="ORF">JHD44_06535</name>
</gene>
<sequence>MVASVSPNIEFNPAILIPVYNHEHAIGSTLKNVLSYGYPVLLVDDGSSAECHDVLKQLAKEHASQSVSLIRLPINQGKGGAVKAGIAELFHHGFSHALQVDADGQHNLSDIPDMIAEAKKQPKALIAGCPVYDESVPKHRFYARYLTHVWVWINTLSFTIKDSMCGFRVYPTAACRELTSRHSCGNRMEFDTEILVRWVWEGHTIVNRATKVHYPIDGVSHFNKLKDNVLISAMHTRLFFGMLKRLPMLLKGKCRG</sequence>
<comment type="caution">
    <text evidence="2">The sequence shown here is derived from an EMBL/GenBank/DDBJ whole genome shotgun (WGS) entry which is preliminary data.</text>
</comment>
<evidence type="ECO:0000313" key="3">
    <source>
        <dbReference type="Proteomes" id="UP000598488"/>
    </source>
</evidence>
<dbReference type="EMBL" id="JAEMUH010000005">
    <property type="protein sequence ID" value="MBJ7550332.1"/>
    <property type="molecule type" value="Genomic_DNA"/>
</dbReference>
<organism evidence="2 3">
    <name type="scientific">Marinomonas ostreistagni</name>
    <dbReference type="NCBI Taxonomy" id="359209"/>
    <lineage>
        <taxon>Bacteria</taxon>
        <taxon>Pseudomonadati</taxon>
        <taxon>Pseudomonadota</taxon>
        <taxon>Gammaproteobacteria</taxon>
        <taxon>Oceanospirillales</taxon>
        <taxon>Oceanospirillaceae</taxon>
        <taxon>Marinomonas</taxon>
    </lineage>
</organism>
<evidence type="ECO:0000259" key="1">
    <source>
        <dbReference type="Pfam" id="PF00535"/>
    </source>
</evidence>
<evidence type="ECO:0000313" key="2">
    <source>
        <dbReference type="EMBL" id="MBJ7550332.1"/>
    </source>
</evidence>
<dbReference type="InterPro" id="IPR029044">
    <property type="entry name" value="Nucleotide-diphossugar_trans"/>
</dbReference>
<dbReference type="Pfam" id="PF00535">
    <property type="entry name" value="Glycos_transf_2"/>
    <property type="match status" value="1"/>
</dbReference>
<dbReference type="Gene3D" id="3.90.550.10">
    <property type="entry name" value="Spore Coat Polysaccharide Biosynthesis Protein SpsA, Chain A"/>
    <property type="match status" value="1"/>
</dbReference>
<name>A0ABS0Z9J5_9GAMM</name>
<dbReference type="CDD" id="cd04179">
    <property type="entry name" value="DPM_DPG-synthase_like"/>
    <property type="match status" value="1"/>
</dbReference>
<dbReference type="Proteomes" id="UP000598488">
    <property type="component" value="Unassembled WGS sequence"/>
</dbReference>
<dbReference type="PANTHER" id="PTHR10859:SF91">
    <property type="entry name" value="DOLICHYL-PHOSPHATE BETA-GLUCOSYLTRANSFERASE"/>
    <property type="match status" value="1"/>
</dbReference>
<keyword evidence="3" id="KW-1185">Reference proteome</keyword>
<dbReference type="RefSeq" id="WP_199461965.1">
    <property type="nucleotide sequence ID" value="NZ_JAEMUH010000005.1"/>
</dbReference>
<dbReference type="PANTHER" id="PTHR10859">
    <property type="entry name" value="GLYCOSYL TRANSFERASE"/>
    <property type="match status" value="1"/>
</dbReference>
<dbReference type="InterPro" id="IPR001173">
    <property type="entry name" value="Glyco_trans_2-like"/>
</dbReference>
<protein>
    <submittedName>
        <fullName evidence="2">Glycosyltransferase family 2 protein</fullName>
    </submittedName>
</protein>
<proteinExistence type="predicted"/>
<reference evidence="2 3" key="1">
    <citation type="submission" date="2020-12" db="EMBL/GenBank/DDBJ databases">
        <title>Comparative genome analysis of fungal antagonists Marinomonas ostreistagni 398 and M. spartinae 468.</title>
        <authorList>
            <person name="Fields J.L."/>
            <person name="Mavrodi O.V."/>
            <person name="Biber P.D."/>
            <person name="Indest K.J."/>
            <person name="Mavrodi D.V."/>
        </authorList>
    </citation>
    <scope>NUCLEOTIDE SEQUENCE [LARGE SCALE GENOMIC DNA]</scope>
    <source>
        <strain evidence="2 3">USM7</strain>
    </source>
</reference>
<accession>A0ABS0Z9J5</accession>
<feature type="domain" description="Glycosyltransferase 2-like" evidence="1">
    <location>
        <begin position="15"/>
        <end position="144"/>
    </location>
</feature>